<dbReference type="Pfam" id="PF00126">
    <property type="entry name" value="HTH_1"/>
    <property type="match status" value="1"/>
</dbReference>
<dbReference type="Gene3D" id="3.40.190.290">
    <property type="match status" value="1"/>
</dbReference>
<evidence type="ECO:0000256" key="3">
    <source>
        <dbReference type="ARBA" id="ARBA00023125"/>
    </source>
</evidence>
<proteinExistence type="inferred from homology"/>
<evidence type="ECO:0000256" key="2">
    <source>
        <dbReference type="ARBA" id="ARBA00023015"/>
    </source>
</evidence>
<dbReference type="Pfam" id="PF03466">
    <property type="entry name" value="LysR_substrate"/>
    <property type="match status" value="1"/>
</dbReference>
<dbReference type="InterPro" id="IPR005119">
    <property type="entry name" value="LysR_subst-bd"/>
</dbReference>
<dbReference type="PROSITE" id="PS50931">
    <property type="entry name" value="HTH_LYSR"/>
    <property type="match status" value="1"/>
</dbReference>
<dbReference type="GO" id="GO:0003700">
    <property type="term" value="F:DNA-binding transcription factor activity"/>
    <property type="evidence" value="ECO:0007669"/>
    <property type="project" value="InterPro"/>
</dbReference>
<comment type="caution">
    <text evidence="6">The sequence shown here is derived from an EMBL/GenBank/DDBJ whole genome shotgun (WGS) entry which is preliminary data.</text>
</comment>
<sequence>MNVRQLRFFCLAARDGTFSAAAREEGVTVQAVSKSIHELEEELGGALFARAGKGMALTPLGEKILEPARAAVMSFESVERAAGAGRAAERRDGLELALVSPPFSKHEFICGVISRLATHALGVKTRLSVSVGAKALAGLRAGTVDALFTIGRLRAPQCECTQIGSVSPGVFLGRGHPLRGKGTLSFADLEPYPVLWSDEVDGFNETVLVTCQRAGLSSPVVPIETSEEVVDFLESRNGFIMGVNLKALSIRPFAMMHGLDPADAPSVPVCIVTLEGSCRPEVERLRQFVCNEFSLLARTLGTASGPQKDLS</sequence>
<dbReference type="InterPro" id="IPR036390">
    <property type="entry name" value="WH_DNA-bd_sf"/>
</dbReference>
<dbReference type="EMBL" id="DYWQ01000064">
    <property type="protein sequence ID" value="HJF44960.1"/>
    <property type="molecule type" value="Genomic_DNA"/>
</dbReference>
<protein>
    <submittedName>
        <fullName evidence="6">LysR family transcriptional regulator</fullName>
    </submittedName>
</protein>
<keyword evidence="4" id="KW-0804">Transcription</keyword>
<dbReference type="OrthoDB" id="3176554at2"/>
<dbReference type="PANTHER" id="PTHR30346:SF0">
    <property type="entry name" value="HCA OPERON TRANSCRIPTIONAL ACTIVATOR HCAR"/>
    <property type="match status" value="1"/>
</dbReference>
<reference evidence="6" key="1">
    <citation type="journal article" date="2021" name="PeerJ">
        <title>Extensive microbial diversity within the chicken gut microbiome revealed by metagenomics and culture.</title>
        <authorList>
            <person name="Gilroy R."/>
            <person name="Ravi A."/>
            <person name="Getino M."/>
            <person name="Pursley I."/>
            <person name="Horton D.L."/>
            <person name="Alikhan N.F."/>
            <person name="Baker D."/>
            <person name="Gharbi K."/>
            <person name="Hall N."/>
            <person name="Watson M."/>
            <person name="Adriaenssens E.M."/>
            <person name="Foster-Nyarko E."/>
            <person name="Jarju S."/>
            <person name="Secka A."/>
            <person name="Antonio M."/>
            <person name="Oren A."/>
            <person name="Chaudhuri R.R."/>
            <person name="La Ragione R."/>
            <person name="Hildebrand F."/>
            <person name="Pallen M.J."/>
        </authorList>
    </citation>
    <scope>NUCLEOTIDE SEQUENCE</scope>
    <source>
        <strain evidence="6">CHK124-7917</strain>
    </source>
</reference>
<keyword evidence="2" id="KW-0805">Transcription regulation</keyword>
<evidence type="ECO:0000313" key="6">
    <source>
        <dbReference type="EMBL" id="HJF44960.1"/>
    </source>
</evidence>
<dbReference type="SUPFAM" id="SSF46785">
    <property type="entry name" value="Winged helix' DNA-binding domain"/>
    <property type="match status" value="1"/>
</dbReference>
<evidence type="ECO:0000256" key="1">
    <source>
        <dbReference type="ARBA" id="ARBA00009437"/>
    </source>
</evidence>
<feature type="domain" description="HTH lysR-type" evidence="5">
    <location>
        <begin position="1"/>
        <end position="58"/>
    </location>
</feature>
<comment type="similarity">
    <text evidence="1">Belongs to the LysR transcriptional regulatory family.</text>
</comment>
<dbReference type="Proteomes" id="UP000697330">
    <property type="component" value="Unassembled WGS sequence"/>
</dbReference>
<keyword evidence="3" id="KW-0238">DNA-binding</keyword>
<accession>A0A921GEV9</accession>
<dbReference type="InterPro" id="IPR000847">
    <property type="entry name" value="LysR_HTH_N"/>
</dbReference>
<evidence type="ECO:0000259" key="5">
    <source>
        <dbReference type="PROSITE" id="PS50931"/>
    </source>
</evidence>
<gene>
    <name evidence="6" type="ORF">K8U72_04160</name>
</gene>
<dbReference type="Gene3D" id="1.10.10.10">
    <property type="entry name" value="Winged helix-like DNA-binding domain superfamily/Winged helix DNA-binding domain"/>
    <property type="match status" value="1"/>
</dbReference>
<dbReference type="SUPFAM" id="SSF53850">
    <property type="entry name" value="Periplasmic binding protein-like II"/>
    <property type="match status" value="1"/>
</dbReference>
<dbReference type="InterPro" id="IPR036388">
    <property type="entry name" value="WH-like_DNA-bd_sf"/>
</dbReference>
<dbReference type="PANTHER" id="PTHR30346">
    <property type="entry name" value="TRANSCRIPTIONAL DUAL REGULATOR HCAR-RELATED"/>
    <property type="match status" value="1"/>
</dbReference>
<reference evidence="6" key="2">
    <citation type="submission" date="2021-09" db="EMBL/GenBank/DDBJ databases">
        <authorList>
            <person name="Gilroy R."/>
        </authorList>
    </citation>
    <scope>NUCLEOTIDE SEQUENCE</scope>
    <source>
        <strain evidence="6">CHK124-7917</strain>
    </source>
</reference>
<evidence type="ECO:0000313" key="7">
    <source>
        <dbReference type="Proteomes" id="UP000697330"/>
    </source>
</evidence>
<dbReference type="CDD" id="cd05466">
    <property type="entry name" value="PBP2_LTTR_substrate"/>
    <property type="match status" value="1"/>
</dbReference>
<dbReference type="RefSeq" id="WP_075280433.1">
    <property type="nucleotide sequence ID" value="NZ_DYWQ01000064.1"/>
</dbReference>
<name>A0A921GEV9_9ACTN</name>
<dbReference type="AlphaFoldDB" id="A0A921GEV9"/>
<organism evidence="6 7">
    <name type="scientific">Thermophilibacter provencensis</name>
    <dbReference type="NCBI Taxonomy" id="1852386"/>
    <lineage>
        <taxon>Bacteria</taxon>
        <taxon>Bacillati</taxon>
        <taxon>Actinomycetota</taxon>
        <taxon>Coriobacteriia</taxon>
        <taxon>Coriobacteriales</taxon>
        <taxon>Atopobiaceae</taxon>
        <taxon>Thermophilibacter</taxon>
    </lineage>
</organism>
<dbReference type="GO" id="GO:0032993">
    <property type="term" value="C:protein-DNA complex"/>
    <property type="evidence" value="ECO:0007669"/>
    <property type="project" value="TreeGrafter"/>
</dbReference>
<evidence type="ECO:0000256" key="4">
    <source>
        <dbReference type="ARBA" id="ARBA00023163"/>
    </source>
</evidence>
<dbReference type="GO" id="GO:0003677">
    <property type="term" value="F:DNA binding"/>
    <property type="evidence" value="ECO:0007669"/>
    <property type="project" value="UniProtKB-KW"/>
</dbReference>